<dbReference type="InterPro" id="IPR030893">
    <property type="entry name" value="Mollicu_LP"/>
</dbReference>
<dbReference type="AlphaFoldDB" id="A0A291IR48"/>
<evidence type="ECO:0000256" key="1">
    <source>
        <dbReference type="SAM" id="MobiDB-lite"/>
    </source>
</evidence>
<evidence type="ECO:0000313" key="4">
    <source>
        <dbReference type="Proteomes" id="UP000232227"/>
    </source>
</evidence>
<keyword evidence="4" id="KW-1185">Reference proteome</keyword>
<dbReference type="EMBL" id="CP023668">
    <property type="protein sequence ID" value="ATG97214.1"/>
    <property type="molecule type" value="Genomic_DNA"/>
</dbReference>
<proteinExistence type="predicted"/>
<dbReference type="RefSeq" id="WP_096862502.1">
    <property type="nucleotide sequence ID" value="NZ_CP023668.1"/>
</dbReference>
<feature type="region of interest" description="Disordered" evidence="1">
    <location>
        <begin position="31"/>
        <end position="92"/>
    </location>
</feature>
<feature type="signal peptide" evidence="2">
    <location>
        <begin position="1"/>
        <end position="23"/>
    </location>
</feature>
<dbReference type="NCBIfam" id="NF038029">
    <property type="entry name" value="LP_plasma"/>
    <property type="match status" value="1"/>
</dbReference>
<keyword evidence="2" id="KW-0732">Signal</keyword>
<accession>A0A291IR48</accession>
<dbReference type="PROSITE" id="PS51257">
    <property type="entry name" value="PROKAR_LIPOPROTEIN"/>
    <property type="match status" value="1"/>
</dbReference>
<sequence length="923" mass="103873">MKKMLSILAAIGIVGSSASTVVACGMKANYKVESTKPETPNSDKDNSSTKPSQQPSGVDFGDSTRGELPKPTNPDEPDKTIPPVKPVTPNKEEFDYQNQDNIMVALQQVVQKTIYQDQYGFDGSYLNKLIYNDSTLDWTKDNTNADLDKVKSEHDALTTDSISAFTSHYLGKVEGNINLNGDKGLDNAKPFNDALPKQASDALNTADDYINKVGIYSPSGLFGLLSTGLTAVGLDSVATQLLSYRQTIEEKVDPILNNLDVKNVIDSFSSPDLIKKRFGELSVFDSQKSMMIGIAWILAVGAGDEKQIDAFYNMEDISIYQKAMDYLVDLVGNVNKNGQTSSIKKENYTKYLFNEDKTMNNDHLQKLLNNGYSTVDIFAGYIQAFSNYKVAEPTDSDHIFSVKESNWTVINRIRQTKIKDSNLDLTLNIHSFVADLDYYLGDFDSDKGMYRIQALLAIFCQDRDYKGNWTNAQKGKALLLDWNDNLNHQIDINVNTPAVTFATKVIAKQVDVEKVLKDAGVDWLVSLLGYPITNETLQQITYQLFMSLSTQVQVQLSNGMYNKICKKGGWLSVLPYIDESWFNQLLNNPLQFLYKGDLIAWLNNFTNAIHGTSVASRAVANKIINEAKPGIDKVVQSLKPLADKTGRMNLQILFTRPLSDLLSSFNLGLFNENKYRFAPEFASFYTDKTLSELVNYLASDMLKVNKMDNRDTLKKYSLDPSRLKPIFDACYLIDENGNEHNIVDLFFEALKEPNGVKRVNNLSNLLGIIGINKYDENKILGKFLIFFLPEVKTNNLLHGVDKKTGIHYVKGDDKLQSELITTVLGFYQQFIKEVNIKTDYDKALKAVYSERKEEFKQEEPLNLSDDLLSGSQTISYSWIAPDKTIYQTTYSFTFHRDSLKQKFTTEVNRSETTITPANSPEQK</sequence>
<name>A0A291IR48_9MOLU</name>
<protein>
    <submittedName>
        <fullName evidence="3">Uncharacterized protein</fullName>
    </submittedName>
</protein>
<feature type="chain" id="PRO_5043814451" evidence="2">
    <location>
        <begin position="24"/>
        <end position="923"/>
    </location>
</feature>
<evidence type="ECO:0000256" key="2">
    <source>
        <dbReference type="SAM" id="SignalP"/>
    </source>
</evidence>
<dbReference type="OrthoDB" id="401082at2"/>
<dbReference type="Proteomes" id="UP000232227">
    <property type="component" value="Chromosome"/>
</dbReference>
<evidence type="ECO:0000313" key="3">
    <source>
        <dbReference type="EMBL" id="ATG97214.1"/>
    </source>
</evidence>
<dbReference type="KEGG" id="mlac:CP520_00340"/>
<dbReference type="NCBIfam" id="TIGR04547">
    <property type="entry name" value="Mollicu_LP"/>
    <property type="match status" value="1"/>
</dbReference>
<organism evidence="3 4">
    <name type="scientific">Mesoplasma lactucae ATCC 49193</name>
    <dbReference type="NCBI Taxonomy" id="81460"/>
    <lineage>
        <taxon>Bacteria</taxon>
        <taxon>Bacillati</taxon>
        <taxon>Mycoplasmatota</taxon>
        <taxon>Mollicutes</taxon>
        <taxon>Entomoplasmatales</taxon>
        <taxon>Entomoplasmataceae</taxon>
        <taxon>Mesoplasma</taxon>
    </lineage>
</organism>
<dbReference type="InterPro" id="IPR054816">
    <property type="entry name" value="Lipoprotein_mollicutes-type_CS"/>
</dbReference>
<gene>
    <name evidence="3" type="ORF">CP520_00340</name>
</gene>
<reference evidence="3 4" key="1">
    <citation type="submission" date="2017-09" db="EMBL/GenBank/DDBJ databases">
        <title>SPAdes assembly of the Mesoplasma lactucae genome.</title>
        <authorList>
            <person name="Knight T.F."/>
            <person name="Rubinstein R."/>
            <person name="Citino T."/>
        </authorList>
    </citation>
    <scope>NUCLEOTIDE SEQUENCE [LARGE SCALE GENOMIC DNA]</scope>
    <source>
        <strain evidence="3 4">831-C4</strain>
    </source>
</reference>
<feature type="compositionally biased region" description="Basic and acidic residues" evidence="1">
    <location>
        <begin position="33"/>
        <end position="47"/>
    </location>
</feature>